<evidence type="ECO:0000256" key="6">
    <source>
        <dbReference type="PIRSR" id="PIRSR006113-1"/>
    </source>
</evidence>
<feature type="active site" description="Charge relay system" evidence="6">
    <location>
        <position position="71"/>
    </location>
</feature>
<keyword evidence="5 8" id="KW-0456">Lyase</keyword>
<dbReference type="GO" id="GO:0046872">
    <property type="term" value="F:metal ion binding"/>
    <property type="evidence" value="ECO:0007669"/>
    <property type="project" value="UniProtKB-KW"/>
</dbReference>
<dbReference type="RefSeq" id="WP_137328349.1">
    <property type="nucleotide sequence ID" value="NZ_CP040058.1"/>
</dbReference>
<organism evidence="8 9">
    <name type="scientific">Anaerostipes rhamnosivorans</name>
    <dbReference type="NCBI Taxonomy" id="1229621"/>
    <lineage>
        <taxon>Bacteria</taxon>
        <taxon>Bacillati</taxon>
        <taxon>Bacillota</taxon>
        <taxon>Clostridia</taxon>
        <taxon>Lachnospirales</taxon>
        <taxon>Lachnospiraceae</taxon>
        <taxon>Anaerostipes</taxon>
    </lineage>
</organism>
<reference evidence="8 9" key="1">
    <citation type="submission" date="2019-05" db="EMBL/GenBank/DDBJ databases">
        <title>Complete genome sequencing of Anaerostipes rhamnosivorans.</title>
        <authorList>
            <person name="Bui T.P.N."/>
            <person name="de Vos W.M."/>
        </authorList>
    </citation>
    <scope>NUCLEOTIDE SEQUENCE [LARGE SCALE GENOMIC DNA]</scope>
    <source>
        <strain evidence="8 9">1y2</strain>
    </source>
</reference>
<evidence type="ECO:0000256" key="2">
    <source>
        <dbReference type="ARBA" id="ARBA00008900"/>
    </source>
</evidence>
<dbReference type="GO" id="GO:0070497">
    <property type="term" value="F:6-carboxytetrahydropterin synthase activity"/>
    <property type="evidence" value="ECO:0007669"/>
    <property type="project" value="UniProtKB-EC"/>
</dbReference>
<evidence type="ECO:0000256" key="7">
    <source>
        <dbReference type="PIRSR" id="PIRSR006113-2"/>
    </source>
</evidence>
<dbReference type="EC" id="4.-.-.-" evidence="5"/>
<accession>A0A4P8IGC1</accession>
<comment type="similarity">
    <text evidence="2 5">Belongs to the PTPS family. QueD subfamily.</text>
</comment>
<dbReference type="SUPFAM" id="SSF55620">
    <property type="entry name" value="Tetrahydrobiopterin biosynthesis enzymes-like"/>
    <property type="match status" value="1"/>
</dbReference>
<feature type="active site" description="Proton acceptor" evidence="6">
    <location>
        <position position="23"/>
    </location>
</feature>
<evidence type="ECO:0000256" key="4">
    <source>
        <dbReference type="ARBA" id="ARBA00048807"/>
    </source>
</evidence>
<dbReference type="AlphaFoldDB" id="A0A4P8IGC1"/>
<comment type="catalytic activity">
    <reaction evidence="4 5">
        <text>7,8-dihydroneopterin 3'-triphosphate + H2O = 6-carboxy-5,6,7,8-tetrahydropterin + triphosphate + acetaldehyde + 2 H(+)</text>
        <dbReference type="Rhea" id="RHEA:27966"/>
        <dbReference type="ChEBI" id="CHEBI:15343"/>
        <dbReference type="ChEBI" id="CHEBI:15377"/>
        <dbReference type="ChEBI" id="CHEBI:15378"/>
        <dbReference type="ChEBI" id="CHEBI:18036"/>
        <dbReference type="ChEBI" id="CHEBI:58462"/>
        <dbReference type="ChEBI" id="CHEBI:61032"/>
        <dbReference type="EC" id="4.1.2.50"/>
    </reaction>
</comment>
<dbReference type="EMBL" id="CP040058">
    <property type="protein sequence ID" value="QCP34864.1"/>
    <property type="molecule type" value="Genomic_DNA"/>
</dbReference>
<dbReference type="GO" id="GO:0008616">
    <property type="term" value="P:tRNA queuosine(34) biosynthetic process"/>
    <property type="evidence" value="ECO:0007669"/>
    <property type="project" value="UniProtKB-KW"/>
</dbReference>
<keyword evidence="5 7" id="KW-0479">Metal-binding</keyword>
<evidence type="ECO:0000313" key="8">
    <source>
        <dbReference type="EMBL" id="QCP34864.1"/>
    </source>
</evidence>
<sequence length="139" mass="16118">MYQLNTHASFDSAHFLAGYEGKCSNLHGHRWKLSVTIQKEKVEQQGQTRGMVVDFGQLKDKVKEIADEFDHALIIEKNTLKEKTMEALKEEDFRIIEVAFRPTAENFAKYFYDCFKQSGYDVSFVEVYETPNNCAIYGE</sequence>
<feature type="binding site" evidence="7">
    <location>
        <position position="29"/>
    </location>
    <ligand>
        <name>Zn(2+)</name>
        <dbReference type="ChEBI" id="CHEBI:29105"/>
    </ligand>
</feature>
<dbReference type="KEGG" id="arf:AR1Y2_1410"/>
<evidence type="ECO:0000256" key="1">
    <source>
        <dbReference type="ARBA" id="ARBA00005061"/>
    </source>
</evidence>
<dbReference type="InterPro" id="IPR038418">
    <property type="entry name" value="6-PTP_synth/QueD_sf"/>
</dbReference>
<keyword evidence="9" id="KW-1185">Reference proteome</keyword>
<evidence type="ECO:0000256" key="5">
    <source>
        <dbReference type="PIRNR" id="PIRNR006113"/>
    </source>
</evidence>
<dbReference type="InterPro" id="IPR007115">
    <property type="entry name" value="6-PTP_synth/QueD"/>
</dbReference>
<feature type="active site" description="Charge relay system" evidence="6">
    <location>
        <position position="129"/>
    </location>
</feature>
<evidence type="ECO:0000256" key="3">
    <source>
        <dbReference type="ARBA" id="ARBA00018141"/>
    </source>
</evidence>
<dbReference type="UniPathway" id="UPA00391"/>
<dbReference type="PANTHER" id="PTHR12589">
    <property type="entry name" value="PYRUVOYL TETRAHYDROBIOPTERIN SYNTHASE"/>
    <property type="match status" value="1"/>
</dbReference>
<dbReference type="PIRSF" id="PIRSF006113">
    <property type="entry name" value="PTP_synth"/>
    <property type="match status" value="1"/>
</dbReference>
<feature type="binding site" evidence="7">
    <location>
        <position position="14"/>
    </location>
    <ligand>
        <name>Zn(2+)</name>
        <dbReference type="ChEBI" id="CHEBI:29105"/>
    </ligand>
</feature>
<dbReference type="Pfam" id="PF01242">
    <property type="entry name" value="PTPS"/>
    <property type="match status" value="1"/>
</dbReference>
<keyword evidence="5" id="KW-0671">Queuosine biosynthesis</keyword>
<feature type="binding site" evidence="7">
    <location>
        <position position="27"/>
    </location>
    <ligand>
        <name>Zn(2+)</name>
        <dbReference type="ChEBI" id="CHEBI:29105"/>
    </ligand>
</feature>
<name>A0A4P8IGC1_9FIRM</name>
<dbReference type="Gene3D" id="3.30.479.10">
    <property type="entry name" value="6-pyruvoyl tetrahydropterin synthase/QueD"/>
    <property type="match status" value="1"/>
</dbReference>
<dbReference type="Proteomes" id="UP000298653">
    <property type="component" value="Chromosome"/>
</dbReference>
<dbReference type="OrthoDB" id="9804698at2"/>
<dbReference type="NCBIfam" id="TIGR03367">
    <property type="entry name" value="queuosine_QueD"/>
    <property type="match status" value="1"/>
</dbReference>
<gene>
    <name evidence="8" type="ORF">AR1Y2_1410</name>
</gene>
<evidence type="ECO:0000313" key="9">
    <source>
        <dbReference type="Proteomes" id="UP000298653"/>
    </source>
</evidence>
<comment type="cofactor">
    <cofactor evidence="5 7">
        <name>Zn(2+)</name>
        <dbReference type="ChEBI" id="CHEBI:29105"/>
    </cofactor>
    <text evidence="5 7">Binds 1 zinc ion per subunit.</text>
</comment>
<comment type="pathway">
    <text evidence="1 5">Purine metabolism; 7-cyano-7-deazaguanine biosynthesis.</text>
</comment>
<protein>
    <recommendedName>
        <fullName evidence="3 5">6-carboxy-5,6,7,8-tetrahydropterin synthase</fullName>
        <ecNumber evidence="5">4.-.-.-</ecNumber>
    </recommendedName>
</protein>
<dbReference type="PANTHER" id="PTHR12589:SF8">
    <property type="entry name" value="6-CARBOXY-5,6,7,8-TETRAHYDROPTERIN SYNTHASE"/>
    <property type="match status" value="1"/>
</dbReference>
<keyword evidence="5 7" id="KW-0862">Zinc</keyword>
<proteinExistence type="inferred from homology"/>